<evidence type="ECO:0000313" key="5">
    <source>
        <dbReference type="Proteomes" id="UP000188879"/>
    </source>
</evidence>
<evidence type="ECO:0000313" key="4">
    <source>
        <dbReference type="EMBL" id="ONG51777.1"/>
    </source>
</evidence>
<dbReference type="FunFam" id="3.30.70.360:FF:000001">
    <property type="entry name" value="N-acetyldiaminopimelate deacetylase"/>
    <property type="match status" value="1"/>
</dbReference>
<dbReference type="RefSeq" id="WP_076958251.1">
    <property type="nucleotide sequence ID" value="NZ_MLCO01000153.1"/>
</dbReference>
<feature type="domain" description="Peptidase M20 dimerisation" evidence="3">
    <location>
        <begin position="183"/>
        <end position="272"/>
    </location>
</feature>
<feature type="binding site" evidence="2">
    <location>
        <position position="158"/>
    </location>
    <ligand>
        <name>Mn(2+)</name>
        <dbReference type="ChEBI" id="CHEBI:29035"/>
        <label>2</label>
    </ligand>
</feature>
<dbReference type="InterPro" id="IPR036264">
    <property type="entry name" value="Bact_exopeptidase_dim_dom"/>
</dbReference>
<protein>
    <submittedName>
        <fullName evidence="4">Amidohydrolase</fullName>
    </submittedName>
</protein>
<dbReference type="GO" id="GO:0019877">
    <property type="term" value="P:diaminopimelate biosynthetic process"/>
    <property type="evidence" value="ECO:0007669"/>
    <property type="project" value="UniProtKB-ARBA"/>
</dbReference>
<dbReference type="Gene3D" id="3.40.630.10">
    <property type="entry name" value="Zn peptidases"/>
    <property type="match status" value="1"/>
</dbReference>
<accession>A0A1V2H0U3</accession>
<dbReference type="PIRSF" id="PIRSF005962">
    <property type="entry name" value="Pept_M20D_amidohydro"/>
    <property type="match status" value="1"/>
</dbReference>
<evidence type="ECO:0000259" key="3">
    <source>
        <dbReference type="Pfam" id="PF07687"/>
    </source>
</evidence>
<sequence length="388" mass="41060">MNDAAFWQKLVEWRRDFHRHPEFGFEEGRTARLVAERLRGFGLEVAEGVGGTGVVGTLRRGDGGRSIALRADMDALRIAEQGESAWRSTTPGMMHGCGHDGHVTMLLGAAEKLATEGGFAGTVNVLFQPAEEWGRGAQAMIDAGLLDRFPFDEVYGLHNMPGMAVGHFTTRAGPVMAAEDIFDIRLTGKGGHASQPQAGREVMLAACALVVALQAIVSRRLPPGAAAVVSVTELTTDGTRNVLPGQARIQGDARSFLPGISATIEEDMRRIAEGVALAHGCTAEVTYTREFIPTLNHPGATAAALAAARAALGDSHVDDMAEPITASEDFARFLALRPGCFAFLGNGAGSAPLHNPRYDFCDDAIPHGVGFFTAIARQRLAPGAEPLA</sequence>
<proteinExistence type="predicted"/>
<dbReference type="GO" id="GO:0046872">
    <property type="term" value="F:metal ion binding"/>
    <property type="evidence" value="ECO:0007669"/>
    <property type="project" value="UniProtKB-KW"/>
</dbReference>
<dbReference type="OrthoDB" id="9777385at2"/>
<keyword evidence="2" id="KW-0479">Metal-binding</keyword>
<evidence type="ECO:0000256" key="2">
    <source>
        <dbReference type="PIRSR" id="PIRSR005962-1"/>
    </source>
</evidence>
<feature type="binding site" evidence="2">
    <location>
        <position position="97"/>
    </location>
    <ligand>
        <name>Mn(2+)</name>
        <dbReference type="ChEBI" id="CHEBI:29035"/>
        <label>2</label>
    </ligand>
</feature>
<dbReference type="InterPro" id="IPR011650">
    <property type="entry name" value="Peptidase_M20_dimer"/>
</dbReference>
<feature type="binding site" evidence="2">
    <location>
        <position position="99"/>
    </location>
    <ligand>
        <name>Mn(2+)</name>
        <dbReference type="ChEBI" id="CHEBI:29035"/>
        <label>2</label>
    </ligand>
</feature>
<dbReference type="GO" id="GO:0050118">
    <property type="term" value="F:N-acetyldiaminopimelate deacetylase activity"/>
    <property type="evidence" value="ECO:0007669"/>
    <property type="project" value="UniProtKB-ARBA"/>
</dbReference>
<dbReference type="NCBIfam" id="TIGR01891">
    <property type="entry name" value="amidohydrolases"/>
    <property type="match status" value="1"/>
</dbReference>
<reference evidence="4 5" key="1">
    <citation type="submission" date="2016-10" db="EMBL/GenBank/DDBJ databases">
        <title>Draft Genome sequence of Roseomonas sp. strain M3.</title>
        <authorList>
            <person name="Subhash Y."/>
            <person name="Lee S."/>
        </authorList>
    </citation>
    <scope>NUCLEOTIDE SEQUENCE [LARGE SCALE GENOMIC DNA]</scope>
    <source>
        <strain evidence="4 5">M3</strain>
    </source>
</reference>
<dbReference type="PANTHER" id="PTHR11014:SF63">
    <property type="entry name" value="METALLOPEPTIDASE, PUTATIVE (AFU_ORTHOLOGUE AFUA_6G09600)-RELATED"/>
    <property type="match status" value="1"/>
</dbReference>
<keyword evidence="5" id="KW-1185">Reference proteome</keyword>
<dbReference type="Gene3D" id="3.30.70.360">
    <property type="match status" value="1"/>
</dbReference>
<feature type="binding site" evidence="2">
    <location>
        <position position="354"/>
    </location>
    <ligand>
        <name>Mn(2+)</name>
        <dbReference type="ChEBI" id="CHEBI:29035"/>
        <label>2</label>
    </ligand>
</feature>
<comment type="caution">
    <text evidence="4">The sequence shown here is derived from an EMBL/GenBank/DDBJ whole genome shotgun (WGS) entry which is preliminary data.</text>
</comment>
<evidence type="ECO:0000256" key="1">
    <source>
        <dbReference type="ARBA" id="ARBA00022801"/>
    </source>
</evidence>
<dbReference type="InterPro" id="IPR017439">
    <property type="entry name" value="Amidohydrolase"/>
</dbReference>
<dbReference type="EMBL" id="MLCO01000153">
    <property type="protein sequence ID" value="ONG51777.1"/>
    <property type="molecule type" value="Genomic_DNA"/>
</dbReference>
<keyword evidence="2" id="KW-0464">Manganese</keyword>
<dbReference type="SUPFAM" id="SSF55031">
    <property type="entry name" value="Bacterial exopeptidase dimerisation domain"/>
    <property type="match status" value="1"/>
</dbReference>
<keyword evidence="1 4" id="KW-0378">Hydrolase</keyword>
<dbReference type="Pfam" id="PF01546">
    <property type="entry name" value="Peptidase_M20"/>
    <property type="match status" value="1"/>
</dbReference>
<name>A0A1V2H0U3_9PROT</name>
<dbReference type="PANTHER" id="PTHR11014">
    <property type="entry name" value="PEPTIDASE M20 FAMILY MEMBER"/>
    <property type="match status" value="1"/>
</dbReference>
<dbReference type="AlphaFoldDB" id="A0A1V2H0U3"/>
<organism evidence="4 5">
    <name type="scientific">Teichococcus deserti</name>
    <dbReference type="NCBI Taxonomy" id="1817963"/>
    <lineage>
        <taxon>Bacteria</taxon>
        <taxon>Pseudomonadati</taxon>
        <taxon>Pseudomonadota</taxon>
        <taxon>Alphaproteobacteria</taxon>
        <taxon>Acetobacterales</taxon>
        <taxon>Roseomonadaceae</taxon>
        <taxon>Roseomonas</taxon>
    </lineage>
</organism>
<dbReference type="Pfam" id="PF07687">
    <property type="entry name" value="M20_dimer"/>
    <property type="match status" value="1"/>
</dbReference>
<gene>
    <name evidence="4" type="ORF">BKE38_15520</name>
</gene>
<dbReference type="Proteomes" id="UP000188879">
    <property type="component" value="Unassembled WGS sequence"/>
</dbReference>
<feature type="binding site" evidence="2">
    <location>
        <position position="132"/>
    </location>
    <ligand>
        <name>Mn(2+)</name>
        <dbReference type="ChEBI" id="CHEBI:29035"/>
        <label>2</label>
    </ligand>
</feature>
<dbReference type="SUPFAM" id="SSF53187">
    <property type="entry name" value="Zn-dependent exopeptidases"/>
    <property type="match status" value="1"/>
</dbReference>
<dbReference type="InterPro" id="IPR002933">
    <property type="entry name" value="Peptidase_M20"/>
</dbReference>
<comment type="cofactor">
    <cofactor evidence="2">
        <name>Mn(2+)</name>
        <dbReference type="ChEBI" id="CHEBI:29035"/>
    </cofactor>
    <text evidence="2">The Mn(2+) ion enhances activity.</text>
</comment>